<dbReference type="EMBL" id="BNJR01000007">
    <property type="protein sequence ID" value="GHP13385.1"/>
    <property type="molecule type" value="Genomic_DNA"/>
</dbReference>
<dbReference type="RefSeq" id="WP_203629414.1">
    <property type="nucleotide sequence ID" value="NZ_BNJR01000007.1"/>
</dbReference>
<keyword evidence="2" id="KW-1185">Reference proteome</keyword>
<dbReference type="SUPFAM" id="SSF89447">
    <property type="entry name" value="AbrB/MazE/MraZ-like"/>
    <property type="match status" value="1"/>
</dbReference>
<dbReference type="Gene3D" id="2.10.260.10">
    <property type="match status" value="1"/>
</dbReference>
<name>A0ABQ3VWV6_9LACO</name>
<evidence type="ECO:0000313" key="1">
    <source>
        <dbReference type="EMBL" id="GHP13385.1"/>
    </source>
</evidence>
<reference evidence="1 2" key="1">
    <citation type="journal article" date="2021" name="Int. J. Syst. Evol. Microbiol.">
        <title>Lentilactobacillus fungorum sp. nov., isolated from spent mushroom substrates.</title>
        <authorList>
            <person name="Tohno M."/>
            <person name="Tanizawa Y."/>
            <person name="Kojima Y."/>
            <person name="Sakamoto M."/>
            <person name="Ohkuma M."/>
            <person name="Kobayashi H."/>
        </authorList>
    </citation>
    <scope>NUCLEOTIDE SEQUENCE [LARGE SCALE GENOMIC DNA]</scope>
    <source>
        <strain evidence="1 2">YK48G</strain>
    </source>
</reference>
<dbReference type="NCBIfam" id="NF047400">
    <property type="entry name" value="MazE_PemI_antitoxin"/>
    <property type="match status" value="1"/>
</dbReference>
<organism evidence="1 2">
    <name type="scientific">Lentilactobacillus fungorum</name>
    <dbReference type="NCBI Taxonomy" id="2201250"/>
    <lineage>
        <taxon>Bacteria</taxon>
        <taxon>Bacillati</taxon>
        <taxon>Bacillota</taxon>
        <taxon>Bacilli</taxon>
        <taxon>Lactobacillales</taxon>
        <taxon>Lactobacillaceae</taxon>
        <taxon>Lentilactobacillus</taxon>
    </lineage>
</organism>
<dbReference type="Proteomes" id="UP000604765">
    <property type="component" value="Unassembled WGS sequence"/>
</dbReference>
<sequence length="77" mass="8939">MKTPTNHESVKVRKQGNSTTITLPKYLNVKVGQEYYPIKQDNGQIILIPKVEDYFSSNEMDLTQHESYKPEGAEWHD</sequence>
<proteinExistence type="predicted"/>
<dbReference type="InterPro" id="IPR037914">
    <property type="entry name" value="SpoVT-AbrB_sf"/>
</dbReference>
<comment type="caution">
    <text evidence="1">The sequence shown here is derived from an EMBL/GenBank/DDBJ whole genome shotgun (WGS) entry which is preliminary data.</text>
</comment>
<accession>A0ABQ3VWV6</accession>
<gene>
    <name evidence="1" type="ORF">YK48G_08100</name>
</gene>
<evidence type="ECO:0000313" key="2">
    <source>
        <dbReference type="Proteomes" id="UP000604765"/>
    </source>
</evidence>
<protein>
    <submittedName>
        <fullName evidence="1">AbrB family transcriptional regulator</fullName>
    </submittedName>
</protein>